<dbReference type="PROSITE" id="PS51257">
    <property type="entry name" value="PROKAR_LIPOPROTEIN"/>
    <property type="match status" value="1"/>
</dbReference>
<dbReference type="Proteomes" id="UP001211872">
    <property type="component" value="Chromosome"/>
</dbReference>
<evidence type="ECO:0000313" key="2">
    <source>
        <dbReference type="EMBL" id="WBO84055.1"/>
    </source>
</evidence>
<dbReference type="EMBL" id="CP115396">
    <property type="protein sequence ID" value="WBO84055.1"/>
    <property type="molecule type" value="Genomic_DNA"/>
</dbReference>
<gene>
    <name evidence="2" type="ORF">O9Z63_16960</name>
</gene>
<keyword evidence="3" id="KW-1185">Reference proteome</keyword>
<reference evidence="2 3" key="1">
    <citation type="journal article" date="2011" name="Int. J. Syst. Evol. Microbiol.">
        <title>Hymenobacter yonginensis sp. nov., isolated from a mesotrophic artificial lake.</title>
        <authorList>
            <person name="Joung Y."/>
            <person name="Cho S.H."/>
            <person name="Kim H."/>
            <person name="Kim S.B."/>
            <person name="Joh K."/>
        </authorList>
    </citation>
    <scope>NUCLEOTIDE SEQUENCE [LARGE SCALE GENOMIC DNA]</scope>
    <source>
        <strain evidence="2 3">KCTC 22745</strain>
    </source>
</reference>
<keyword evidence="1" id="KW-0732">Signal</keyword>
<name>A0ABY7PNE5_9BACT</name>
<organism evidence="2 3">
    <name type="scientific">Hymenobacter yonginensis</name>
    <dbReference type="NCBI Taxonomy" id="748197"/>
    <lineage>
        <taxon>Bacteria</taxon>
        <taxon>Pseudomonadati</taxon>
        <taxon>Bacteroidota</taxon>
        <taxon>Cytophagia</taxon>
        <taxon>Cytophagales</taxon>
        <taxon>Hymenobacteraceae</taxon>
        <taxon>Hymenobacter</taxon>
    </lineage>
</organism>
<proteinExistence type="predicted"/>
<sequence>MKLSPVAVLSFLVLGCSHSASFDQEVWLQNSGVEDTRNPRAYMVQDVIKNHLRAGMTRQQVVQKLGAPYKEAATYLLPPTMALPDSLRGPDSVTLSEDQQKQLDARSNRFFRTYGQQVKLLEYPVGWSIIDPRFLTVALTPDGRVLRSWVEEH</sequence>
<evidence type="ECO:0000256" key="1">
    <source>
        <dbReference type="SAM" id="SignalP"/>
    </source>
</evidence>
<feature type="signal peptide" evidence="1">
    <location>
        <begin position="1"/>
        <end position="22"/>
    </location>
</feature>
<feature type="chain" id="PRO_5046880586" evidence="1">
    <location>
        <begin position="23"/>
        <end position="153"/>
    </location>
</feature>
<evidence type="ECO:0000313" key="3">
    <source>
        <dbReference type="Proteomes" id="UP001211872"/>
    </source>
</evidence>
<dbReference type="RefSeq" id="WP_270126546.1">
    <property type="nucleotide sequence ID" value="NZ_CP115396.1"/>
</dbReference>
<protein>
    <submittedName>
        <fullName evidence="2">Uncharacterized protein</fullName>
    </submittedName>
</protein>
<accession>A0ABY7PNE5</accession>